<proteinExistence type="inferred from homology"/>
<evidence type="ECO:0000259" key="3">
    <source>
        <dbReference type="SMART" id="SM00737"/>
    </source>
</evidence>
<name>A0A819TWG8_9BILA</name>
<dbReference type="InterPro" id="IPR008279">
    <property type="entry name" value="PEP-util_enz_mobile_dom"/>
</dbReference>
<sequence>MIPFVVDLEDERAIELELVGGKGVNLAILYQQKFCVPNAFIITTHVYESILNNSEIKNALSTIDNLNIDNIAELENISNHIKTIICNITLPNDIIDLIFKYHDKLSQGANNTNLHVAVRSSATAEDLPENSFAGQQDTYLHVTKENLIKKIQECWASLFTARAISYRKKSNINYKIIQLAVIIQEMISSEVSGVAFTANPITGFHNEVIIDSTYGLGEALVSGLITPDHYEILTENNEIRRKIIGEKSLRIIGKTNGGIETLITKDNDRKLEALSDKYIIQLSKLVKEIEKIYNHQPQDIEWCFMKENFYILQVRPITTLFPIPNYASNQSGLRCMISFGTIQGFLEPITPLGESTIRTLLGHFSRKVGINRNTTTEDDISSNPLQHNIFKSSRNRLWIDITGILTSPIRSIFSLSMIDTGMDKIINHIKYSKSFPIKSMFKTYMYLMLFVIPLIFKSIRNFIFPRYGKNLYMNQMNKYHEFIDRGFKDESNRSFTNCVQHFQTILSVLPLRLMHYGASCVVPAVISLKLLQKLSKNPMDALALTRAVESNPTTEMNLILWKITILIRENDHILKLFQNESTANLVKMYKEKLFEKNIQFEIEEFFHIYGCRGIGEIDIGRKRWCDEPQIILEQIKNYLKILNPIDKIHEQSKQSAYEALTRIENHLKWSFIQRPLVNLLFNRLKILFSLRESPKFHGIIQTFGKCRKELLSKAQLAVDENFILHSDDICFLYIDELQLLAYDTDHKQYTKRNYWKNLIEQRQIEYKKQMSCKRIPLILMSDGTTYYDASTIPDDNKDRVELMEGEFLGSPVSPGIYEGKVRIVNDPINSELQSGEILVCTATDPAWTTLFPIAGALVLEMGGMLQHGAIVSREYGLPAVVGVSNAKNIFHNGQFIQTLVISLISWENCNSKTNDIKLINLTVSPDPIIVPGLVSITITIYTHQNFTSPVKAVLSLEKEILIGYFPVPCFSIGSCTYEDLCTLCTKCNCSMGTGEHTFNLPITIDSSSWMLSGNYQAQIDLETSTKQKGCVKIYNIFLKTKK</sequence>
<dbReference type="InterPro" id="IPR013815">
    <property type="entry name" value="ATP_grasp_subdomain_1"/>
</dbReference>
<dbReference type="Gene3D" id="3.30.470.20">
    <property type="entry name" value="ATP-grasp fold, B domain"/>
    <property type="match status" value="1"/>
</dbReference>
<dbReference type="GO" id="GO:0016301">
    <property type="term" value="F:kinase activity"/>
    <property type="evidence" value="ECO:0007669"/>
    <property type="project" value="InterPro"/>
</dbReference>
<evidence type="ECO:0000256" key="2">
    <source>
        <dbReference type="ARBA" id="ARBA00022729"/>
    </source>
</evidence>
<evidence type="ECO:0000313" key="4">
    <source>
        <dbReference type="EMBL" id="CAF4093855.1"/>
    </source>
</evidence>
<reference evidence="4" key="1">
    <citation type="submission" date="2021-02" db="EMBL/GenBank/DDBJ databases">
        <authorList>
            <person name="Nowell W R."/>
        </authorList>
    </citation>
    <scope>NUCLEOTIDE SEQUENCE</scope>
</reference>
<dbReference type="SUPFAM" id="SSF63707">
    <property type="entry name" value="Ganglioside M2 (gm2) activator"/>
    <property type="match status" value="1"/>
</dbReference>
<dbReference type="PANTHER" id="PTHR43615">
    <property type="entry name" value="PHOSPHOENOLPYRUVATE SYNTHASE-RELATED"/>
    <property type="match status" value="1"/>
</dbReference>
<dbReference type="Gene3D" id="2.70.220.10">
    <property type="entry name" value="Ganglioside GM2 activator"/>
    <property type="match status" value="1"/>
</dbReference>
<feature type="domain" description="MD-2-related lipid-recognition" evidence="3">
    <location>
        <begin position="906"/>
        <end position="1035"/>
    </location>
</feature>
<organism evidence="4 5">
    <name type="scientific">Adineta steineri</name>
    <dbReference type="NCBI Taxonomy" id="433720"/>
    <lineage>
        <taxon>Eukaryota</taxon>
        <taxon>Metazoa</taxon>
        <taxon>Spiralia</taxon>
        <taxon>Gnathifera</taxon>
        <taxon>Rotifera</taxon>
        <taxon>Eurotatoria</taxon>
        <taxon>Bdelloidea</taxon>
        <taxon>Adinetida</taxon>
        <taxon>Adinetidae</taxon>
        <taxon>Adineta</taxon>
    </lineage>
</organism>
<dbReference type="PANTHER" id="PTHR43615:SF1">
    <property type="entry name" value="PPDK_N DOMAIN-CONTAINING PROTEIN"/>
    <property type="match status" value="1"/>
</dbReference>
<dbReference type="InterPro" id="IPR003172">
    <property type="entry name" value="ML_dom"/>
</dbReference>
<gene>
    <name evidence="4" type="ORF">KXQ929_LOCUS34123</name>
</gene>
<protein>
    <recommendedName>
        <fullName evidence="3">MD-2-related lipid-recognition domain-containing protein</fullName>
    </recommendedName>
</protein>
<dbReference type="GO" id="GO:0005524">
    <property type="term" value="F:ATP binding"/>
    <property type="evidence" value="ECO:0007669"/>
    <property type="project" value="InterPro"/>
</dbReference>
<dbReference type="InterPro" id="IPR002192">
    <property type="entry name" value="PPDK_AMP/ATP-bd"/>
</dbReference>
<dbReference type="SUPFAM" id="SSF56059">
    <property type="entry name" value="Glutathione synthetase ATP-binding domain-like"/>
    <property type="match status" value="1"/>
</dbReference>
<dbReference type="InterPro" id="IPR036637">
    <property type="entry name" value="Phosphohistidine_dom_sf"/>
</dbReference>
<comment type="similarity">
    <text evidence="1">Belongs to the PEP-utilizing enzyme family.</text>
</comment>
<accession>A0A819TWG8</accession>
<dbReference type="Gene3D" id="3.30.1490.20">
    <property type="entry name" value="ATP-grasp fold, A domain"/>
    <property type="match status" value="1"/>
</dbReference>
<dbReference type="SMART" id="SM00737">
    <property type="entry name" value="ML"/>
    <property type="match status" value="1"/>
</dbReference>
<dbReference type="Proteomes" id="UP000663868">
    <property type="component" value="Unassembled WGS sequence"/>
</dbReference>
<evidence type="ECO:0000313" key="5">
    <source>
        <dbReference type="Proteomes" id="UP000663868"/>
    </source>
</evidence>
<comment type="caution">
    <text evidence="4">The sequence shown here is derived from an EMBL/GenBank/DDBJ whole genome shotgun (WGS) entry which is preliminary data.</text>
</comment>
<dbReference type="Pfam" id="PF00391">
    <property type="entry name" value="PEP-utilizers"/>
    <property type="match status" value="1"/>
</dbReference>
<dbReference type="Gene3D" id="3.50.30.10">
    <property type="entry name" value="Phosphohistidine domain"/>
    <property type="match status" value="1"/>
</dbReference>
<dbReference type="InterPro" id="IPR036846">
    <property type="entry name" value="GM2-AP_sf"/>
</dbReference>
<dbReference type="SUPFAM" id="SSF52009">
    <property type="entry name" value="Phosphohistidine domain"/>
    <property type="match status" value="1"/>
</dbReference>
<dbReference type="InterPro" id="IPR051549">
    <property type="entry name" value="PEP_Utilizing_Enz"/>
</dbReference>
<dbReference type="AlphaFoldDB" id="A0A819TWG8"/>
<keyword evidence="2" id="KW-0732">Signal</keyword>
<evidence type="ECO:0000256" key="1">
    <source>
        <dbReference type="ARBA" id="ARBA00007837"/>
    </source>
</evidence>
<dbReference type="Pfam" id="PF01326">
    <property type="entry name" value="PPDK_N"/>
    <property type="match status" value="1"/>
</dbReference>
<dbReference type="EMBL" id="CAJOBB010004559">
    <property type="protein sequence ID" value="CAF4093855.1"/>
    <property type="molecule type" value="Genomic_DNA"/>
</dbReference>